<dbReference type="InterPro" id="IPR006390">
    <property type="entry name" value="DHP_synth_dom"/>
</dbReference>
<evidence type="ECO:0000256" key="6">
    <source>
        <dbReference type="ARBA" id="ARBA00016919"/>
    </source>
</evidence>
<comment type="cofactor">
    <cofactor evidence="2 12">
        <name>Mg(2+)</name>
        <dbReference type="ChEBI" id="CHEBI:18420"/>
    </cofactor>
</comment>
<evidence type="ECO:0000313" key="14">
    <source>
        <dbReference type="EMBL" id="SDD82991.1"/>
    </source>
</evidence>
<name>A0A1G6XYA5_9PSEU</name>
<comment type="similarity">
    <text evidence="4 12">Belongs to the DHPS family.</text>
</comment>
<sequence>MTLLPSPNRCAVMGVLNVTPDSFSDGGRYLDRGDAIAHGLDTWARGADLIDVGGESTRPGAGRVDAETETARVVPVIRELVAAGVVVSVDTTRARVAEAAVAAGATVINDVSGGLADPDMARVAAETGVPWILMHWRGHSRDMDALADYVDVVAEVRAELLARVDAALQAGVSEHAIALDPGLGFAKNAEHNWTLLRDLGALLELGFPVLVGASRKRFLGALLAKDGVPRPPDGREDATAAVSALVAAAGAWGVRVHDVDRSLDAVAVAAAMTGAPKGRQV</sequence>
<evidence type="ECO:0000256" key="3">
    <source>
        <dbReference type="ARBA" id="ARBA00004763"/>
    </source>
</evidence>
<dbReference type="EMBL" id="FMZZ01000019">
    <property type="protein sequence ID" value="SDD82991.1"/>
    <property type="molecule type" value="Genomic_DNA"/>
</dbReference>
<keyword evidence="7 12" id="KW-0808">Transferase</keyword>
<keyword evidence="9 12" id="KW-0460">Magnesium</keyword>
<comment type="catalytic activity">
    <reaction evidence="1">
        <text>(7,8-dihydropterin-6-yl)methyl diphosphate + 4-aminobenzoate = 7,8-dihydropteroate + diphosphate</text>
        <dbReference type="Rhea" id="RHEA:19949"/>
        <dbReference type="ChEBI" id="CHEBI:17836"/>
        <dbReference type="ChEBI" id="CHEBI:17839"/>
        <dbReference type="ChEBI" id="CHEBI:33019"/>
        <dbReference type="ChEBI" id="CHEBI:72950"/>
        <dbReference type="EC" id="2.5.1.15"/>
    </reaction>
</comment>
<dbReference type="GO" id="GO:0046656">
    <property type="term" value="P:folic acid biosynthetic process"/>
    <property type="evidence" value="ECO:0007669"/>
    <property type="project" value="UniProtKB-KW"/>
</dbReference>
<dbReference type="InterPro" id="IPR000489">
    <property type="entry name" value="Pterin-binding_dom"/>
</dbReference>
<dbReference type="Pfam" id="PF00809">
    <property type="entry name" value="Pterin_bind"/>
    <property type="match status" value="1"/>
</dbReference>
<evidence type="ECO:0000256" key="11">
    <source>
        <dbReference type="ARBA" id="ARBA00030193"/>
    </source>
</evidence>
<dbReference type="OrthoDB" id="9811744at2"/>
<protein>
    <recommendedName>
        <fullName evidence="6 12">Dihydropteroate synthase</fullName>
        <shortName evidence="12">DHPS</shortName>
        <ecNumber evidence="5 12">2.5.1.15</ecNumber>
    </recommendedName>
    <alternativeName>
        <fullName evidence="11 12">Dihydropteroate pyrophosphorylase</fullName>
    </alternativeName>
</protein>
<dbReference type="GO" id="GO:0005829">
    <property type="term" value="C:cytosol"/>
    <property type="evidence" value="ECO:0007669"/>
    <property type="project" value="TreeGrafter"/>
</dbReference>
<comment type="function">
    <text evidence="12">Catalyzes the condensation of para-aminobenzoate (pABA) with 6-hydroxymethyl-7,8-dihydropterin diphosphate (DHPt-PP) to form 7,8-dihydropteroate (H2Pte), the immediate precursor of folate derivatives.</text>
</comment>
<gene>
    <name evidence="14" type="ORF">SAMN05216174_11957</name>
</gene>
<dbReference type="CDD" id="cd00739">
    <property type="entry name" value="DHPS"/>
    <property type="match status" value="1"/>
</dbReference>
<dbReference type="PROSITE" id="PS00792">
    <property type="entry name" value="DHPS_1"/>
    <property type="match status" value="1"/>
</dbReference>
<keyword evidence="8 12" id="KW-0479">Metal-binding</keyword>
<dbReference type="AlphaFoldDB" id="A0A1G6XYA5"/>
<evidence type="ECO:0000256" key="7">
    <source>
        <dbReference type="ARBA" id="ARBA00022679"/>
    </source>
</evidence>
<dbReference type="EC" id="2.5.1.15" evidence="5 12"/>
<proteinExistence type="inferred from homology"/>
<dbReference type="PROSITE" id="PS50972">
    <property type="entry name" value="PTERIN_BINDING"/>
    <property type="match status" value="1"/>
</dbReference>
<dbReference type="Gene3D" id="3.20.20.20">
    <property type="entry name" value="Dihydropteroate synthase-like"/>
    <property type="match status" value="1"/>
</dbReference>
<dbReference type="FunFam" id="3.20.20.20:FF:000006">
    <property type="entry name" value="Dihydropteroate synthase"/>
    <property type="match status" value="1"/>
</dbReference>
<evidence type="ECO:0000256" key="1">
    <source>
        <dbReference type="ARBA" id="ARBA00000012"/>
    </source>
</evidence>
<evidence type="ECO:0000256" key="8">
    <source>
        <dbReference type="ARBA" id="ARBA00022723"/>
    </source>
</evidence>
<dbReference type="PANTHER" id="PTHR20941:SF1">
    <property type="entry name" value="FOLIC ACID SYNTHESIS PROTEIN FOL1"/>
    <property type="match status" value="1"/>
</dbReference>
<dbReference type="GO" id="GO:0004156">
    <property type="term" value="F:dihydropteroate synthase activity"/>
    <property type="evidence" value="ECO:0007669"/>
    <property type="project" value="UniProtKB-EC"/>
</dbReference>
<dbReference type="InterPro" id="IPR011005">
    <property type="entry name" value="Dihydropteroate_synth-like_sf"/>
</dbReference>
<evidence type="ECO:0000256" key="5">
    <source>
        <dbReference type="ARBA" id="ARBA00012458"/>
    </source>
</evidence>
<dbReference type="STRING" id="1271860.SAMN05216174_11957"/>
<dbReference type="InterPro" id="IPR045031">
    <property type="entry name" value="DHP_synth-like"/>
</dbReference>
<evidence type="ECO:0000256" key="2">
    <source>
        <dbReference type="ARBA" id="ARBA00001946"/>
    </source>
</evidence>
<dbReference type="PANTHER" id="PTHR20941">
    <property type="entry name" value="FOLATE SYNTHESIS PROTEINS"/>
    <property type="match status" value="1"/>
</dbReference>
<evidence type="ECO:0000256" key="10">
    <source>
        <dbReference type="ARBA" id="ARBA00022909"/>
    </source>
</evidence>
<evidence type="ECO:0000256" key="4">
    <source>
        <dbReference type="ARBA" id="ARBA00009503"/>
    </source>
</evidence>
<evidence type="ECO:0000259" key="13">
    <source>
        <dbReference type="PROSITE" id="PS50972"/>
    </source>
</evidence>
<dbReference type="NCBIfam" id="TIGR01496">
    <property type="entry name" value="DHPS"/>
    <property type="match status" value="1"/>
</dbReference>
<dbReference type="Proteomes" id="UP000199501">
    <property type="component" value="Unassembled WGS sequence"/>
</dbReference>
<keyword evidence="15" id="KW-1185">Reference proteome</keyword>
<evidence type="ECO:0000313" key="15">
    <source>
        <dbReference type="Proteomes" id="UP000199501"/>
    </source>
</evidence>
<comment type="pathway">
    <text evidence="3 12">Cofactor biosynthesis; tetrahydrofolate biosynthesis; 7,8-dihydrofolate from 2-amino-4-hydroxy-6-hydroxymethyl-7,8-dihydropteridine diphosphate and 4-aminobenzoate: step 1/2.</text>
</comment>
<dbReference type="UniPathway" id="UPA00077">
    <property type="reaction ID" value="UER00156"/>
</dbReference>
<dbReference type="GO" id="GO:0046872">
    <property type="term" value="F:metal ion binding"/>
    <property type="evidence" value="ECO:0007669"/>
    <property type="project" value="UniProtKB-KW"/>
</dbReference>
<organism evidence="14 15">
    <name type="scientific">Actinokineospora iranica</name>
    <dbReference type="NCBI Taxonomy" id="1271860"/>
    <lineage>
        <taxon>Bacteria</taxon>
        <taxon>Bacillati</taxon>
        <taxon>Actinomycetota</taxon>
        <taxon>Actinomycetes</taxon>
        <taxon>Pseudonocardiales</taxon>
        <taxon>Pseudonocardiaceae</taxon>
        <taxon>Actinokineospora</taxon>
    </lineage>
</organism>
<accession>A0A1G6XYA5</accession>
<dbReference type="PROSITE" id="PS00793">
    <property type="entry name" value="DHPS_2"/>
    <property type="match status" value="1"/>
</dbReference>
<keyword evidence="10 12" id="KW-0289">Folate biosynthesis</keyword>
<evidence type="ECO:0000256" key="9">
    <source>
        <dbReference type="ARBA" id="ARBA00022842"/>
    </source>
</evidence>
<dbReference type="GO" id="GO:0046654">
    <property type="term" value="P:tetrahydrofolate biosynthetic process"/>
    <property type="evidence" value="ECO:0007669"/>
    <property type="project" value="UniProtKB-UniPathway"/>
</dbReference>
<reference evidence="15" key="1">
    <citation type="submission" date="2016-10" db="EMBL/GenBank/DDBJ databases">
        <authorList>
            <person name="Varghese N."/>
            <person name="Submissions S."/>
        </authorList>
    </citation>
    <scope>NUCLEOTIDE SEQUENCE [LARGE SCALE GENOMIC DNA]</scope>
    <source>
        <strain evidence="15">IBRC-M 10403</strain>
    </source>
</reference>
<feature type="domain" description="Pterin-binding" evidence="13">
    <location>
        <begin position="10"/>
        <end position="267"/>
    </location>
</feature>
<dbReference type="RefSeq" id="WP_091456659.1">
    <property type="nucleotide sequence ID" value="NZ_FMZZ01000019.1"/>
</dbReference>
<evidence type="ECO:0000256" key="12">
    <source>
        <dbReference type="RuleBase" id="RU361205"/>
    </source>
</evidence>
<dbReference type="SUPFAM" id="SSF51717">
    <property type="entry name" value="Dihydropteroate synthetase-like"/>
    <property type="match status" value="1"/>
</dbReference>